<feature type="compositionally biased region" description="Basic and acidic residues" evidence="12">
    <location>
        <begin position="241"/>
        <end position="252"/>
    </location>
</feature>
<evidence type="ECO:0000256" key="3">
    <source>
        <dbReference type="ARBA" id="ARBA00012030"/>
    </source>
</evidence>
<dbReference type="Gene3D" id="3.40.470.10">
    <property type="entry name" value="Uracil-DNA glycosylase-like domain"/>
    <property type="match status" value="1"/>
</dbReference>
<comment type="catalytic activity">
    <reaction evidence="1">
        <text>Hydrolyzes single-stranded DNA or mismatched double-stranded DNA and polynucleotides, releasing free uracil.</text>
        <dbReference type="EC" id="3.2.2.27"/>
    </reaction>
</comment>
<dbReference type="KEGG" id="pdl:Pyrde_0632"/>
<feature type="domain" description="Uracil-DNA glycosylase-like" evidence="13">
    <location>
        <begin position="71"/>
        <end position="225"/>
    </location>
</feature>
<dbReference type="SMART" id="SM00987">
    <property type="entry name" value="UreE_C"/>
    <property type="match status" value="1"/>
</dbReference>
<dbReference type="GO" id="GO:0006281">
    <property type="term" value="P:DNA repair"/>
    <property type="evidence" value="ECO:0007669"/>
    <property type="project" value="UniProtKB-KW"/>
</dbReference>
<dbReference type="NCBIfam" id="NF040953">
    <property type="entry name" value="Arch_udg"/>
    <property type="match status" value="1"/>
</dbReference>
<evidence type="ECO:0000256" key="6">
    <source>
        <dbReference type="ARBA" id="ARBA00022723"/>
    </source>
</evidence>
<keyword evidence="10" id="KW-0411">Iron-sulfur</keyword>
<dbReference type="STRING" id="1273541.Pyrde_0632"/>
<evidence type="ECO:0000256" key="12">
    <source>
        <dbReference type="SAM" id="MobiDB-lite"/>
    </source>
</evidence>
<feature type="region of interest" description="Disordered" evidence="12">
    <location>
        <begin position="241"/>
        <end position="272"/>
    </location>
</feature>
<dbReference type="InterPro" id="IPR036895">
    <property type="entry name" value="Uracil-DNA_glycosylase-like_sf"/>
</dbReference>
<keyword evidence="6" id="KW-0479">Metal-binding</keyword>
<proteinExistence type="inferred from homology"/>
<dbReference type="CDD" id="cd10030">
    <property type="entry name" value="UDG-F4_TTUDGA_SPO1dp_like"/>
    <property type="match status" value="1"/>
</dbReference>
<keyword evidence="11" id="KW-0234">DNA repair</keyword>
<keyword evidence="9" id="KW-0408">Iron</keyword>
<name>A0A0P0N247_9CREN</name>
<dbReference type="GO" id="GO:0051539">
    <property type="term" value="F:4 iron, 4 sulfur cluster binding"/>
    <property type="evidence" value="ECO:0007669"/>
    <property type="project" value="UniProtKB-KW"/>
</dbReference>
<dbReference type="PANTHER" id="PTHR33693:SF1">
    <property type="entry name" value="TYPE-4 URACIL-DNA GLYCOSYLASE"/>
    <property type="match status" value="1"/>
</dbReference>
<evidence type="ECO:0000256" key="2">
    <source>
        <dbReference type="ARBA" id="ARBA00006521"/>
    </source>
</evidence>
<accession>A0A0P0N247</accession>
<dbReference type="EMBL" id="CP013011">
    <property type="protein sequence ID" value="ALL00682.1"/>
    <property type="molecule type" value="Genomic_DNA"/>
</dbReference>
<dbReference type="SMART" id="SM00986">
    <property type="entry name" value="UDG"/>
    <property type="match status" value="1"/>
</dbReference>
<comment type="similarity">
    <text evidence="2">Belongs to the uracil-DNA glycosylase (UDG) superfamily. Type 4 (UDGa) family.</text>
</comment>
<dbReference type="PANTHER" id="PTHR33693">
    <property type="entry name" value="TYPE-5 URACIL-DNA GLYCOSYLASE"/>
    <property type="match status" value="1"/>
</dbReference>
<evidence type="ECO:0000313" key="14">
    <source>
        <dbReference type="EMBL" id="ALL00682.1"/>
    </source>
</evidence>
<organism evidence="14 15">
    <name type="scientific">Pyrodictium delaneyi</name>
    <dbReference type="NCBI Taxonomy" id="1273541"/>
    <lineage>
        <taxon>Archaea</taxon>
        <taxon>Thermoproteota</taxon>
        <taxon>Thermoprotei</taxon>
        <taxon>Desulfurococcales</taxon>
        <taxon>Pyrodictiaceae</taxon>
        <taxon>Pyrodictium</taxon>
    </lineage>
</organism>
<feature type="compositionally biased region" description="Polar residues" evidence="12">
    <location>
        <begin position="254"/>
        <end position="272"/>
    </location>
</feature>
<evidence type="ECO:0000256" key="1">
    <source>
        <dbReference type="ARBA" id="ARBA00001400"/>
    </source>
</evidence>
<evidence type="ECO:0000256" key="5">
    <source>
        <dbReference type="ARBA" id="ARBA00022485"/>
    </source>
</evidence>
<evidence type="ECO:0000259" key="13">
    <source>
        <dbReference type="SMART" id="SM00986"/>
    </source>
</evidence>
<dbReference type="NCBIfam" id="TIGR00758">
    <property type="entry name" value="UDG_fam4"/>
    <property type="match status" value="1"/>
</dbReference>
<dbReference type="Proteomes" id="UP000058613">
    <property type="component" value="Chromosome"/>
</dbReference>
<dbReference type="GO" id="GO:0004844">
    <property type="term" value="F:uracil DNA N-glycosylase activity"/>
    <property type="evidence" value="ECO:0007669"/>
    <property type="project" value="UniProtKB-EC"/>
</dbReference>
<dbReference type="InterPro" id="IPR005122">
    <property type="entry name" value="Uracil-DNA_glycosylase-like"/>
</dbReference>
<dbReference type="InterPro" id="IPR051536">
    <property type="entry name" value="UDG_Type-4/5"/>
</dbReference>
<evidence type="ECO:0000256" key="4">
    <source>
        <dbReference type="ARBA" id="ARBA00019403"/>
    </source>
</evidence>
<sequence>MPRHTVSTLVVYSIAEYSKGLPRSLDQTADNTPGMIAMSPGNVEEEYRRLVEEIQNCTKCRLYKTRRNPVPGEGPVTAHVMIVGEAPGRNEDMQGRPFVGAAGQLLTRLLELAGLKREEVYITNIVKCRPPGNRDPQDDEVEACLPYLLRQIQLIKPRLIIAVGRHAARRLLELAGHRWHSMTTQHGKVYEGVIAGVRLKIAVTYHPAAALYKPPLRNKLEEDFKGPIARVVAEIGKESIEEGQHRETEKVRGSRQSTLLDFFSSSPARDHG</sequence>
<dbReference type="AlphaFoldDB" id="A0A0P0N247"/>
<dbReference type="SUPFAM" id="SSF52141">
    <property type="entry name" value="Uracil-DNA glycosylase-like"/>
    <property type="match status" value="1"/>
</dbReference>
<evidence type="ECO:0000256" key="11">
    <source>
        <dbReference type="ARBA" id="ARBA00023204"/>
    </source>
</evidence>
<evidence type="ECO:0000256" key="10">
    <source>
        <dbReference type="ARBA" id="ARBA00023014"/>
    </source>
</evidence>
<dbReference type="InterPro" id="IPR053423">
    <property type="entry name" value="Type-4_UDG"/>
</dbReference>
<dbReference type="Pfam" id="PF03167">
    <property type="entry name" value="UDG"/>
    <property type="match status" value="1"/>
</dbReference>
<evidence type="ECO:0000256" key="9">
    <source>
        <dbReference type="ARBA" id="ARBA00023004"/>
    </source>
</evidence>
<evidence type="ECO:0000256" key="7">
    <source>
        <dbReference type="ARBA" id="ARBA00022763"/>
    </source>
</evidence>
<dbReference type="GO" id="GO:0046872">
    <property type="term" value="F:metal ion binding"/>
    <property type="evidence" value="ECO:0007669"/>
    <property type="project" value="UniProtKB-KW"/>
</dbReference>
<dbReference type="PATRIC" id="fig|1273541.4.peg.683"/>
<protein>
    <recommendedName>
        <fullName evidence="4">Type-4 uracil-DNA glycosylase</fullName>
        <ecNumber evidence="3">3.2.2.27</ecNumber>
    </recommendedName>
</protein>
<evidence type="ECO:0000256" key="8">
    <source>
        <dbReference type="ARBA" id="ARBA00022801"/>
    </source>
</evidence>
<reference evidence="14 15" key="1">
    <citation type="submission" date="2015-10" db="EMBL/GenBank/DDBJ databases">
        <title>Complete genome sequence of hyperthermophilic archaeon Pyrodictium delaneyi Su06.</title>
        <authorList>
            <person name="Jung J.-H."/>
            <person name="Lin J."/>
            <person name="Holden J.F."/>
            <person name="Park C.-S."/>
        </authorList>
    </citation>
    <scope>NUCLEOTIDE SEQUENCE [LARGE SCALE GENOMIC DNA]</scope>
    <source>
        <strain evidence="14 15">Su06</strain>
    </source>
</reference>
<dbReference type="InterPro" id="IPR005273">
    <property type="entry name" value="Ura-DNA_glyco_family4"/>
</dbReference>
<keyword evidence="5" id="KW-0004">4Fe-4S</keyword>
<keyword evidence="8" id="KW-0378">Hydrolase</keyword>
<gene>
    <name evidence="14" type="ORF">Pyrde_0632</name>
</gene>
<evidence type="ECO:0000313" key="15">
    <source>
        <dbReference type="Proteomes" id="UP000058613"/>
    </source>
</evidence>
<dbReference type="EC" id="3.2.2.27" evidence="3"/>
<keyword evidence="7" id="KW-0227">DNA damage</keyword>